<dbReference type="EMBL" id="CP025791">
    <property type="protein sequence ID" value="AUP81143.1"/>
    <property type="molecule type" value="Genomic_DNA"/>
</dbReference>
<dbReference type="AlphaFoldDB" id="A0A2K9PVQ5"/>
<evidence type="ECO:0000313" key="3">
    <source>
        <dbReference type="Proteomes" id="UP000235826"/>
    </source>
</evidence>
<protein>
    <recommendedName>
        <fullName evidence="4">Calcium-binding protein</fullName>
    </recommendedName>
</protein>
<dbReference type="RefSeq" id="WP_102757786.1">
    <property type="nucleotide sequence ID" value="NZ_CP025791.1"/>
</dbReference>
<dbReference type="Gene3D" id="4.10.1080.10">
    <property type="entry name" value="TSP type-3 repeat"/>
    <property type="match status" value="1"/>
</dbReference>
<gene>
    <name evidence="2" type="ORF">C1H87_21470</name>
</gene>
<dbReference type="KEGG" id="fek:C1H87_21470"/>
<dbReference type="OrthoDB" id="1159446at2"/>
<accession>A0A2K9PVQ5</accession>
<feature type="region of interest" description="Disordered" evidence="1">
    <location>
        <begin position="139"/>
        <end position="246"/>
    </location>
</feature>
<dbReference type="InterPro" id="IPR028974">
    <property type="entry name" value="TSP_type-3_rpt"/>
</dbReference>
<organism evidence="2 3">
    <name type="scientific">Flavivirga eckloniae</name>
    <dbReference type="NCBI Taxonomy" id="1803846"/>
    <lineage>
        <taxon>Bacteria</taxon>
        <taxon>Pseudomonadati</taxon>
        <taxon>Bacteroidota</taxon>
        <taxon>Flavobacteriia</taxon>
        <taxon>Flavobacteriales</taxon>
        <taxon>Flavobacteriaceae</taxon>
        <taxon>Flavivirga</taxon>
    </lineage>
</organism>
<sequence length="320" mass="35505">MRKLFLVLLTLSLLNIYSCDDGDVITVTLEFGETFQACQGTKGVVFYKTKSDPSESLSLFVSGLNLDDIFVLDETTQKYEKTVVLSSSNPSNYRTYSNDKLPTSGLFCSDVPSSEVKITNNTTSEDGTAFIETVLTEDDEDGIPANLEDLNKDGNLENDDTDKDGIPNYLDADDDGDNVLTKDENPDLDGDGNITDAQDTDGDKIPDYLDFDDDGDGVDTRNEETETQNQDPTDDNPNNNTNEDGSPLYDYLNPAVANNVPPEEKYRTHTIFITKTVTIKFTNFDLDQVSFDEFDFGILTGNSKLQSSREGETIFKPYDD</sequence>
<reference evidence="2 3" key="1">
    <citation type="submission" date="2018-01" db="EMBL/GenBank/DDBJ databases">
        <title>Complete genome sequence of Flavivirga eckloniae ECD14 isolated from seaweed Ecklonia cava.</title>
        <authorList>
            <person name="Lee J.H."/>
            <person name="Baik K.S."/>
            <person name="Seong C.N."/>
        </authorList>
    </citation>
    <scope>NUCLEOTIDE SEQUENCE [LARGE SCALE GENOMIC DNA]</scope>
    <source>
        <strain evidence="2 3">ECD14</strain>
    </source>
</reference>
<evidence type="ECO:0000313" key="2">
    <source>
        <dbReference type="EMBL" id="AUP81143.1"/>
    </source>
</evidence>
<feature type="compositionally biased region" description="Low complexity" evidence="1">
    <location>
        <begin position="227"/>
        <end position="242"/>
    </location>
</feature>
<evidence type="ECO:0000256" key="1">
    <source>
        <dbReference type="SAM" id="MobiDB-lite"/>
    </source>
</evidence>
<dbReference type="GO" id="GO:0005509">
    <property type="term" value="F:calcium ion binding"/>
    <property type="evidence" value="ECO:0007669"/>
    <property type="project" value="InterPro"/>
</dbReference>
<proteinExistence type="predicted"/>
<evidence type="ECO:0008006" key="4">
    <source>
        <dbReference type="Google" id="ProtNLM"/>
    </source>
</evidence>
<keyword evidence="3" id="KW-1185">Reference proteome</keyword>
<name>A0A2K9PVQ5_9FLAO</name>
<dbReference type="Proteomes" id="UP000235826">
    <property type="component" value="Chromosome"/>
</dbReference>